<feature type="chain" id="PRO_5030610580" evidence="3">
    <location>
        <begin position="22"/>
        <end position="782"/>
    </location>
</feature>
<feature type="signal peptide" evidence="3">
    <location>
        <begin position="1"/>
        <end position="21"/>
    </location>
</feature>
<sequence>MKKLSLLLIPLVLCACSQDWSSGLQTAQGPARPQASDAMAALPSPPSGVQAGRASSFAAYPDRGALAHYTRNVPDRKTGAYTWHAAELSEAHAFRAIATGEMTFEAPDGTPIKLAYQRHIEHPDGNWSWVGEAEDGSGQTAVITFGPDAAFGTIPQGNDLPPLRLTLADGRAWVVSADKGMLGEIRNQATHPDGPDFLVPPRDPVAASSASGQVMHAASAPVSAAATTSATTVIDVLVGYTNGFASSKGSQSAAVTRIRNLVDITNQAYVSSQINAELRLVHSMQVTFPDNTSNNDALEKLTGFRAPSTQTTPDPAFSALRAARETYGADLVALVRKFNDPENDGCGVAWLLGGGMTGIAPSDEYFAYSVVSDGQDAGDDGKTYFCREETFAHEIGHNLGSQHDIETSKDDDGDPQPGAYSYSYGYKTSAAAGDFYTIMAYGDSGQASYRVFSNPSLTTCGGRACGSATADNARSINNTASIIAGFRPSAVSADAGRNDIDGDGLSDLVWRYAPNGVVQTWYMQGLGIRAYRNDALSNSYRFVGKGDLDGDGLMDLIWQGSDYRLLIWRSTGSGFQQISRSGMNSDWRLESVADINRDGRADLIWRQLSSGYVQYWLMNSAQISSYRTLAQSKTYSFLAAGDFNGDGYADIAWRKVDNRVAIWTGNGSTFKEASLNGLNRDWAVIDAFDVNGDGRSDLVWRHGPTGTVQYWLMNGTSLMSYRNLAQSTTYRYLGSGDFDGDGIEDMAWHKVDSRVAIWKGNRSTFRENSFNGLNRSYWTTLQ</sequence>
<keyword evidence="5" id="KW-1185">Reference proteome</keyword>
<dbReference type="SUPFAM" id="SSF55486">
    <property type="entry name" value="Metalloproteases ('zincins'), catalytic domain"/>
    <property type="match status" value="1"/>
</dbReference>
<accession>A0A7W3TJE3</accession>
<comment type="caution">
    <text evidence="4">The sequence shown here is derived from an EMBL/GenBank/DDBJ whole genome shotgun (WGS) entry which is preliminary data.</text>
</comment>
<dbReference type="EMBL" id="JACHTF010000001">
    <property type="protein sequence ID" value="MBB1059044.1"/>
    <property type="molecule type" value="Genomic_DNA"/>
</dbReference>
<dbReference type="Gene3D" id="2.130.10.130">
    <property type="entry name" value="Integrin alpha, N-terminal"/>
    <property type="match status" value="1"/>
</dbReference>
<evidence type="ECO:0000313" key="4">
    <source>
        <dbReference type="EMBL" id="MBB1059044.1"/>
    </source>
</evidence>
<dbReference type="GO" id="GO:0008237">
    <property type="term" value="F:metallopeptidase activity"/>
    <property type="evidence" value="ECO:0007669"/>
    <property type="project" value="InterPro"/>
</dbReference>
<dbReference type="Pfam" id="PF13583">
    <property type="entry name" value="Reprolysin_4"/>
    <property type="match status" value="1"/>
</dbReference>
<name>A0A7W3TJE3_9GAMM</name>
<dbReference type="InterPro" id="IPR024079">
    <property type="entry name" value="MetalloPept_cat_dom_sf"/>
</dbReference>
<evidence type="ECO:0000256" key="3">
    <source>
        <dbReference type="SAM" id="SignalP"/>
    </source>
</evidence>
<dbReference type="Gene3D" id="3.40.390.10">
    <property type="entry name" value="Collagenase (Catalytic Domain)"/>
    <property type="match status" value="1"/>
</dbReference>
<proteinExistence type="predicted"/>
<dbReference type="RefSeq" id="WP_182684709.1">
    <property type="nucleotide sequence ID" value="NZ_JACHTF010000001.1"/>
</dbReference>
<dbReference type="InterPro" id="IPR028994">
    <property type="entry name" value="Integrin_alpha_N"/>
</dbReference>
<reference evidence="4 5" key="1">
    <citation type="submission" date="2020-08" db="EMBL/GenBank/DDBJ databases">
        <authorList>
            <person name="Xu S."/>
            <person name="Li A."/>
        </authorList>
    </citation>
    <scope>NUCLEOTIDE SEQUENCE [LARGE SCALE GENOMIC DNA]</scope>
    <source>
        <strain evidence="4 5">119BY6-57</strain>
    </source>
</reference>
<gene>
    <name evidence="4" type="ORF">H4F98_00485</name>
</gene>
<organism evidence="4 5">
    <name type="scientific">Marilutibacter spongiae</name>
    <dbReference type="NCBI Taxonomy" id="2025720"/>
    <lineage>
        <taxon>Bacteria</taxon>
        <taxon>Pseudomonadati</taxon>
        <taxon>Pseudomonadota</taxon>
        <taxon>Gammaproteobacteria</taxon>
        <taxon>Lysobacterales</taxon>
        <taxon>Lysobacteraceae</taxon>
        <taxon>Marilutibacter</taxon>
    </lineage>
</organism>
<evidence type="ECO:0000256" key="1">
    <source>
        <dbReference type="ARBA" id="ARBA00022729"/>
    </source>
</evidence>
<dbReference type="AlphaFoldDB" id="A0A7W3TJE3"/>
<dbReference type="PROSITE" id="PS51257">
    <property type="entry name" value="PROKAR_LIPOPROTEIN"/>
    <property type="match status" value="1"/>
</dbReference>
<protein>
    <submittedName>
        <fullName evidence="4">VCBS repeat-containing protein</fullName>
    </submittedName>
</protein>
<dbReference type="InterPro" id="IPR013517">
    <property type="entry name" value="FG-GAP"/>
</dbReference>
<dbReference type="Proteomes" id="UP000523196">
    <property type="component" value="Unassembled WGS sequence"/>
</dbReference>
<dbReference type="Pfam" id="PF13517">
    <property type="entry name" value="FG-GAP_3"/>
    <property type="match status" value="2"/>
</dbReference>
<evidence type="ECO:0000313" key="5">
    <source>
        <dbReference type="Proteomes" id="UP000523196"/>
    </source>
</evidence>
<feature type="region of interest" description="Disordered" evidence="2">
    <location>
        <begin position="24"/>
        <end position="53"/>
    </location>
</feature>
<dbReference type="PANTHER" id="PTHR46580">
    <property type="entry name" value="SENSOR KINASE-RELATED"/>
    <property type="match status" value="1"/>
</dbReference>
<feature type="region of interest" description="Disordered" evidence="2">
    <location>
        <begin position="398"/>
        <end position="418"/>
    </location>
</feature>
<evidence type="ECO:0000256" key="2">
    <source>
        <dbReference type="SAM" id="MobiDB-lite"/>
    </source>
</evidence>
<keyword evidence="1 3" id="KW-0732">Signal</keyword>
<dbReference type="SUPFAM" id="SSF69318">
    <property type="entry name" value="Integrin alpha N-terminal domain"/>
    <property type="match status" value="1"/>
</dbReference>